<accession>A0A517ZDR0</accession>
<dbReference type="CDD" id="cd07341">
    <property type="entry name" value="M56_BlaR1_MecR1_like"/>
    <property type="match status" value="1"/>
</dbReference>
<dbReference type="AlphaFoldDB" id="A0A517ZDR0"/>
<keyword evidence="2" id="KW-0472">Membrane</keyword>
<dbReference type="KEGG" id="mri:Mal4_49620"/>
<feature type="region of interest" description="Disordered" evidence="1">
    <location>
        <begin position="389"/>
        <end position="418"/>
    </location>
</feature>
<keyword evidence="2" id="KW-0812">Transmembrane</keyword>
<dbReference type="Proteomes" id="UP000320496">
    <property type="component" value="Chromosome"/>
</dbReference>
<name>A0A517ZDR0_9PLAN</name>
<dbReference type="InterPro" id="IPR052173">
    <property type="entry name" value="Beta-lactam_resp_regulator"/>
</dbReference>
<evidence type="ECO:0000313" key="5">
    <source>
        <dbReference type="Proteomes" id="UP000320496"/>
    </source>
</evidence>
<dbReference type="PANTHER" id="PTHR34978">
    <property type="entry name" value="POSSIBLE SENSOR-TRANSDUCER PROTEIN BLAR"/>
    <property type="match status" value="1"/>
</dbReference>
<sequence>MLTVAMLHLMQVTVLVVFVAGLLRLTARNRPHLAYVLWLVVLLKCVLPPVWSSPSSVWNWLPLPTVMQGERALSQKEEQPGGVRYFAAPVVGRAATEMDQSVPAAALASRDAGGSSLLTFLPGSWLIVWGIGTCCWLVVTCIRVRRCRRQIHQGLQEPPEELVQLMSCLRQRLGVRQQVRLLVTEAAIGPAVMGWFRPVLVLPATVVNGRSAHELEPLVAHELIHIRRGDLWSGLLQAVAGAVWWFHPLVAYAGRCLSRETERCCDEQVIAELGCDPARYARCLLDVLERKRELSAVPVVPGLRPIDVTRDRMERIMNLGYGSRKRTPVWCWLVMALVGLIALPGEADDKPATKVEQAVKDDDTKTNEWGDLVFGTGVNSDAGVTGEIQVESSWEEIGRRRKEPGLSDEGQGNESDDDSLMTVRVYRVADLVVPQPGWKMKHLGGQPGDVHQNGAKLMAQLARAVAPDTWHAAEGDARLAFDDKNLTLVVRQTPSNHDALAQYLMSLRDQFCQVTIRSRIGAVPKEDVEKLLGSAKEQHVVKRRDVAAVSQLLQRLSRTAAPSSAAITLMDGQGAMLPAAPFGGRPYLMLTMVADVAKDRRTINMAVAVTAAPLANDPVETLLRSRRVTVPNGGAVILDITNDAARILPIDERLLLILTPQIIVPEEEIHVSEEVEDLLGHP</sequence>
<keyword evidence="2" id="KW-1133">Transmembrane helix</keyword>
<feature type="domain" description="Peptidase M56" evidence="3">
    <location>
        <begin position="10"/>
        <end position="296"/>
    </location>
</feature>
<feature type="transmembrane region" description="Helical" evidence="2">
    <location>
        <begin position="125"/>
        <end position="144"/>
    </location>
</feature>
<gene>
    <name evidence="4" type="primary">blaR1_2</name>
    <name evidence="4" type="ORF">Mal4_49620</name>
</gene>
<evidence type="ECO:0000256" key="2">
    <source>
        <dbReference type="SAM" id="Phobius"/>
    </source>
</evidence>
<dbReference type="RefSeq" id="WP_231746840.1">
    <property type="nucleotide sequence ID" value="NZ_CP036275.1"/>
</dbReference>
<dbReference type="PANTHER" id="PTHR34978:SF3">
    <property type="entry name" value="SLR0241 PROTEIN"/>
    <property type="match status" value="1"/>
</dbReference>
<evidence type="ECO:0000256" key="1">
    <source>
        <dbReference type="SAM" id="MobiDB-lite"/>
    </source>
</evidence>
<evidence type="ECO:0000259" key="3">
    <source>
        <dbReference type="Pfam" id="PF05569"/>
    </source>
</evidence>
<feature type="transmembrane region" description="Helical" evidence="2">
    <location>
        <begin position="33"/>
        <end position="51"/>
    </location>
</feature>
<organism evidence="4 5">
    <name type="scientific">Maioricimonas rarisocia</name>
    <dbReference type="NCBI Taxonomy" id="2528026"/>
    <lineage>
        <taxon>Bacteria</taxon>
        <taxon>Pseudomonadati</taxon>
        <taxon>Planctomycetota</taxon>
        <taxon>Planctomycetia</taxon>
        <taxon>Planctomycetales</taxon>
        <taxon>Planctomycetaceae</taxon>
        <taxon>Maioricimonas</taxon>
    </lineage>
</organism>
<protein>
    <submittedName>
        <fullName evidence="4">Regulatory protein BlaR1</fullName>
    </submittedName>
</protein>
<evidence type="ECO:0000313" key="4">
    <source>
        <dbReference type="EMBL" id="QDU40604.1"/>
    </source>
</evidence>
<proteinExistence type="predicted"/>
<dbReference type="Pfam" id="PF05569">
    <property type="entry name" value="Peptidase_M56"/>
    <property type="match status" value="1"/>
</dbReference>
<feature type="transmembrane region" description="Helical" evidence="2">
    <location>
        <begin position="6"/>
        <end position="26"/>
    </location>
</feature>
<reference evidence="4 5" key="1">
    <citation type="submission" date="2019-02" db="EMBL/GenBank/DDBJ databases">
        <title>Deep-cultivation of Planctomycetes and their phenomic and genomic characterization uncovers novel biology.</title>
        <authorList>
            <person name="Wiegand S."/>
            <person name="Jogler M."/>
            <person name="Boedeker C."/>
            <person name="Pinto D."/>
            <person name="Vollmers J."/>
            <person name="Rivas-Marin E."/>
            <person name="Kohn T."/>
            <person name="Peeters S.H."/>
            <person name="Heuer A."/>
            <person name="Rast P."/>
            <person name="Oberbeckmann S."/>
            <person name="Bunk B."/>
            <person name="Jeske O."/>
            <person name="Meyerdierks A."/>
            <person name="Storesund J.E."/>
            <person name="Kallscheuer N."/>
            <person name="Luecker S."/>
            <person name="Lage O.M."/>
            <person name="Pohl T."/>
            <person name="Merkel B.J."/>
            <person name="Hornburger P."/>
            <person name="Mueller R.-W."/>
            <person name="Bruemmer F."/>
            <person name="Labrenz M."/>
            <person name="Spormann A.M."/>
            <person name="Op den Camp H."/>
            <person name="Overmann J."/>
            <person name="Amann R."/>
            <person name="Jetten M.S.M."/>
            <person name="Mascher T."/>
            <person name="Medema M.H."/>
            <person name="Devos D.P."/>
            <person name="Kaster A.-K."/>
            <person name="Ovreas L."/>
            <person name="Rohde M."/>
            <person name="Galperin M.Y."/>
            <person name="Jogler C."/>
        </authorList>
    </citation>
    <scope>NUCLEOTIDE SEQUENCE [LARGE SCALE GENOMIC DNA]</scope>
    <source>
        <strain evidence="4 5">Mal4</strain>
    </source>
</reference>
<keyword evidence="5" id="KW-1185">Reference proteome</keyword>
<dbReference type="InterPro" id="IPR008756">
    <property type="entry name" value="Peptidase_M56"/>
</dbReference>
<dbReference type="EMBL" id="CP036275">
    <property type="protein sequence ID" value="QDU40604.1"/>
    <property type="molecule type" value="Genomic_DNA"/>
</dbReference>